<dbReference type="InterPro" id="IPR036286">
    <property type="entry name" value="LexA/Signal_pep-like_sf"/>
</dbReference>
<dbReference type="InterPro" id="IPR019533">
    <property type="entry name" value="Peptidase_S26"/>
</dbReference>
<keyword evidence="1" id="KW-0378">Hydrolase</keyword>
<accession>A0A6J6UMT1</accession>
<dbReference type="SUPFAM" id="SSF51306">
    <property type="entry name" value="LexA/Signal peptidase"/>
    <property type="match status" value="1"/>
</dbReference>
<dbReference type="GO" id="GO:0004252">
    <property type="term" value="F:serine-type endopeptidase activity"/>
    <property type="evidence" value="ECO:0007669"/>
    <property type="project" value="InterPro"/>
</dbReference>
<proteinExistence type="predicted"/>
<dbReference type="InterPro" id="IPR019758">
    <property type="entry name" value="Pept_S26A_signal_pept_1_CS"/>
</dbReference>
<protein>
    <submittedName>
        <fullName evidence="3">Unannotated protein</fullName>
    </submittedName>
</protein>
<dbReference type="GO" id="GO:0016020">
    <property type="term" value="C:membrane"/>
    <property type="evidence" value="ECO:0007669"/>
    <property type="project" value="InterPro"/>
</dbReference>
<dbReference type="PROSITE" id="PS00761">
    <property type="entry name" value="SPASE_I_3"/>
    <property type="match status" value="1"/>
</dbReference>
<gene>
    <name evidence="3" type="ORF">UFOPK2852_00793</name>
</gene>
<evidence type="ECO:0000259" key="2">
    <source>
        <dbReference type="Pfam" id="PF10502"/>
    </source>
</evidence>
<name>A0A6J6UMT1_9ZZZZ</name>
<dbReference type="Gene3D" id="2.10.109.10">
    <property type="entry name" value="Umud Fragment, subunit A"/>
    <property type="match status" value="1"/>
</dbReference>
<dbReference type="EMBL" id="CAEZZJ010000095">
    <property type="protein sequence ID" value="CAB4761130.1"/>
    <property type="molecule type" value="Genomic_DNA"/>
</dbReference>
<dbReference type="AlphaFoldDB" id="A0A6J6UMT1"/>
<dbReference type="Pfam" id="PF10502">
    <property type="entry name" value="Peptidase_S26"/>
    <property type="match status" value="1"/>
</dbReference>
<sequence length="97" mass="10825">MAPSFNEGDWLLFYTGPGQRRGSGLIGKVVLIVKSPELLIVKRVLRINESSKKSGAITYWVEGDNKSGSTDSRNWGEVSDKEIVGLLLFRYHRSAKN</sequence>
<feature type="domain" description="Peptidase S26" evidence="2">
    <location>
        <begin position="58"/>
        <end position="91"/>
    </location>
</feature>
<organism evidence="3">
    <name type="scientific">freshwater metagenome</name>
    <dbReference type="NCBI Taxonomy" id="449393"/>
    <lineage>
        <taxon>unclassified sequences</taxon>
        <taxon>metagenomes</taxon>
        <taxon>ecological metagenomes</taxon>
    </lineage>
</organism>
<dbReference type="GO" id="GO:0006465">
    <property type="term" value="P:signal peptide processing"/>
    <property type="evidence" value="ECO:0007669"/>
    <property type="project" value="InterPro"/>
</dbReference>
<dbReference type="CDD" id="cd06530">
    <property type="entry name" value="S26_SPase_I"/>
    <property type="match status" value="1"/>
</dbReference>
<reference evidence="3" key="1">
    <citation type="submission" date="2020-05" db="EMBL/GenBank/DDBJ databases">
        <authorList>
            <person name="Chiriac C."/>
            <person name="Salcher M."/>
            <person name="Ghai R."/>
            <person name="Kavagutti S V."/>
        </authorList>
    </citation>
    <scope>NUCLEOTIDE SEQUENCE</scope>
</reference>
<evidence type="ECO:0000313" key="3">
    <source>
        <dbReference type="EMBL" id="CAB4761130.1"/>
    </source>
</evidence>
<evidence type="ECO:0000256" key="1">
    <source>
        <dbReference type="ARBA" id="ARBA00022801"/>
    </source>
</evidence>